<dbReference type="EMBL" id="MU005960">
    <property type="protein sequence ID" value="KAF2863580.1"/>
    <property type="molecule type" value="Genomic_DNA"/>
</dbReference>
<keyword evidence="2" id="KW-0472">Membrane</keyword>
<reference evidence="3" key="1">
    <citation type="journal article" date="2020" name="Stud. Mycol.">
        <title>101 Dothideomycetes genomes: a test case for predicting lifestyles and emergence of pathogens.</title>
        <authorList>
            <person name="Haridas S."/>
            <person name="Albert R."/>
            <person name="Binder M."/>
            <person name="Bloem J."/>
            <person name="Labutti K."/>
            <person name="Salamov A."/>
            <person name="Andreopoulos B."/>
            <person name="Baker S."/>
            <person name="Barry K."/>
            <person name="Bills G."/>
            <person name="Bluhm B."/>
            <person name="Cannon C."/>
            <person name="Castanera R."/>
            <person name="Culley D."/>
            <person name="Daum C."/>
            <person name="Ezra D."/>
            <person name="Gonzalez J."/>
            <person name="Henrissat B."/>
            <person name="Kuo A."/>
            <person name="Liang C."/>
            <person name="Lipzen A."/>
            <person name="Lutzoni F."/>
            <person name="Magnuson J."/>
            <person name="Mondo S."/>
            <person name="Nolan M."/>
            <person name="Ohm R."/>
            <person name="Pangilinan J."/>
            <person name="Park H.-J."/>
            <person name="Ramirez L."/>
            <person name="Alfaro M."/>
            <person name="Sun H."/>
            <person name="Tritt A."/>
            <person name="Yoshinaga Y."/>
            <person name="Zwiers L.-H."/>
            <person name="Turgeon B."/>
            <person name="Goodwin S."/>
            <person name="Spatafora J."/>
            <person name="Crous P."/>
            <person name="Grigoriev I."/>
        </authorList>
    </citation>
    <scope>NUCLEOTIDE SEQUENCE</scope>
    <source>
        <strain evidence="3">CBS 480.64</strain>
    </source>
</reference>
<evidence type="ECO:0000256" key="2">
    <source>
        <dbReference type="SAM" id="Phobius"/>
    </source>
</evidence>
<feature type="region of interest" description="Disordered" evidence="1">
    <location>
        <begin position="1"/>
        <end position="24"/>
    </location>
</feature>
<keyword evidence="4" id="KW-1185">Reference proteome</keyword>
<keyword evidence="2" id="KW-0812">Transmembrane</keyword>
<evidence type="ECO:0000313" key="3">
    <source>
        <dbReference type="EMBL" id="KAF2863580.1"/>
    </source>
</evidence>
<feature type="compositionally biased region" description="Basic residues" evidence="1">
    <location>
        <begin position="1"/>
        <end position="16"/>
    </location>
</feature>
<evidence type="ECO:0000256" key="1">
    <source>
        <dbReference type="SAM" id="MobiDB-lite"/>
    </source>
</evidence>
<accession>A0A6A7C817</accession>
<evidence type="ECO:0000313" key="4">
    <source>
        <dbReference type="Proteomes" id="UP000799421"/>
    </source>
</evidence>
<sequence length="196" mass="22777">MTRKRNRDCKRKTSTKSRRENTGQARYMNPESVIDVGGSRWISVKGQTPDSLRRYPLSVPFGERLESNFSPLGSSTNRSMNPLRYDLSGFNHEAEIERALENIKRLHPEESFARDGYRYYARHGRGSKWRDWCHQFGLATLKISLKRHGLPAKWARGEKFKQILGLGKLYESLLWFGLDNCALVFVVCTVLLYLYL</sequence>
<feature type="transmembrane region" description="Helical" evidence="2">
    <location>
        <begin position="173"/>
        <end position="195"/>
    </location>
</feature>
<protein>
    <submittedName>
        <fullName evidence="3">Uncharacterized protein</fullName>
    </submittedName>
</protein>
<dbReference type="Proteomes" id="UP000799421">
    <property type="component" value="Unassembled WGS sequence"/>
</dbReference>
<name>A0A6A7C817_9PEZI</name>
<keyword evidence="2" id="KW-1133">Transmembrane helix</keyword>
<proteinExistence type="predicted"/>
<organism evidence="3 4">
    <name type="scientific">Piedraia hortae CBS 480.64</name>
    <dbReference type="NCBI Taxonomy" id="1314780"/>
    <lineage>
        <taxon>Eukaryota</taxon>
        <taxon>Fungi</taxon>
        <taxon>Dikarya</taxon>
        <taxon>Ascomycota</taxon>
        <taxon>Pezizomycotina</taxon>
        <taxon>Dothideomycetes</taxon>
        <taxon>Dothideomycetidae</taxon>
        <taxon>Capnodiales</taxon>
        <taxon>Piedraiaceae</taxon>
        <taxon>Piedraia</taxon>
    </lineage>
</organism>
<gene>
    <name evidence="3" type="ORF">K470DRAFT_292692</name>
</gene>
<dbReference type="AlphaFoldDB" id="A0A6A7C817"/>